<evidence type="ECO:0000256" key="1">
    <source>
        <dbReference type="SAM" id="SignalP"/>
    </source>
</evidence>
<evidence type="ECO:0000313" key="2">
    <source>
        <dbReference type="EMBL" id="EDL91677.1"/>
    </source>
</evidence>
<dbReference type="AlphaFoldDB" id="A6KDS8"/>
<keyword evidence="1" id="KW-0732">Signal</keyword>
<dbReference type="Proteomes" id="UP000234681">
    <property type="component" value="Chromosome 5"/>
</dbReference>
<dbReference type="EMBL" id="CH474039">
    <property type="protein sequence ID" value="EDL91677.1"/>
    <property type="molecule type" value="Genomic_DNA"/>
</dbReference>
<protein>
    <submittedName>
        <fullName evidence="2">RCG32011</fullName>
    </submittedName>
</protein>
<gene>
    <name evidence="2" type="ORF">rCG_32011</name>
</gene>
<feature type="chain" id="PRO_5039900456" evidence="1">
    <location>
        <begin position="23"/>
        <end position="73"/>
    </location>
</feature>
<name>A6KDS8_RAT</name>
<evidence type="ECO:0000313" key="3">
    <source>
        <dbReference type="Proteomes" id="UP000234681"/>
    </source>
</evidence>
<reference evidence="2 3" key="1">
    <citation type="submission" date="2005-09" db="EMBL/GenBank/DDBJ databases">
        <authorList>
            <person name="Mural R.J."/>
            <person name="Li P.W."/>
            <person name="Adams M.D."/>
            <person name="Amanatides P.G."/>
            <person name="Baden-Tillson H."/>
            <person name="Barnstead M."/>
            <person name="Chin S.H."/>
            <person name="Dew I."/>
            <person name="Evans C.A."/>
            <person name="Ferriera S."/>
            <person name="Flanigan M."/>
            <person name="Fosler C."/>
            <person name="Glodek A."/>
            <person name="Gu Z."/>
            <person name="Holt R.A."/>
            <person name="Jennings D."/>
            <person name="Kraft C.L."/>
            <person name="Lu F."/>
            <person name="Nguyen T."/>
            <person name="Nusskern D.R."/>
            <person name="Pfannkoch C.M."/>
            <person name="Sitter C."/>
            <person name="Sutton G.G."/>
            <person name="Venter J.C."/>
            <person name="Wang Z."/>
            <person name="Woodage T."/>
            <person name="Zheng X.H."/>
            <person name="Zhong F."/>
        </authorList>
    </citation>
    <scope>NUCLEOTIDE SEQUENCE [LARGE SCALE GENOMIC DNA]</scope>
    <source>
        <strain>BN</strain>
        <strain evidence="3">Sprague-Dawley</strain>
    </source>
</reference>
<organism evidence="2 3">
    <name type="scientific">Rattus norvegicus</name>
    <name type="common">Rat</name>
    <dbReference type="NCBI Taxonomy" id="10116"/>
    <lineage>
        <taxon>Eukaryota</taxon>
        <taxon>Metazoa</taxon>
        <taxon>Chordata</taxon>
        <taxon>Craniata</taxon>
        <taxon>Vertebrata</taxon>
        <taxon>Euteleostomi</taxon>
        <taxon>Mammalia</taxon>
        <taxon>Eutheria</taxon>
        <taxon>Euarchontoglires</taxon>
        <taxon>Glires</taxon>
        <taxon>Rodentia</taxon>
        <taxon>Myomorpha</taxon>
        <taxon>Muroidea</taxon>
        <taxon>Muridae</taxon>
        <taxon>Murinae</taxon>
        <taxon>Rattus</taxon>
    </lineage>
</organism>
<feature type="signal peptide" evidence="1">
    <location>
        <begin position="1"/>
        <end position="22"/>
    </location>
</feature>
<proteinExistence type="predicted"/>
<sequence>MCLLPLPVFLPMHILMLSDMSGRCPVPCTMRNWNLVLYATQHQGALSLGTWDLCLFLCPIKRTNTWDLRALKN</sequence>
<accession>A6KDS8</accession>